<dbReference type="PANTHER" id="PTHR42928:SF5">
    <property type="entry name" value="BLR1237 PROTEIN"/>
    <property type="match status" value="1"/>
</dbReference>
<dbReference type="RefSeq" id="WP_244874029.1">
    <property type="nucleotide sequence ID" value="NZ_CAJPVI010000037.1"/>
</dbReference>
<dbReference type="Gene3D" id="3.40.190.10">
    <property type="entry name" value="Periplasmic binding protein-like II"/>
    <property type="match status" value="1"/>
</dbReference>
<evidence type="ECO:0000313" key="4">
    <source>
        <dbReference type="Proteomes" id="UP000672657"/>
    </source>
</evidence>
<feature type="chain" id="PRO_5045594738" description="Extra-cytoplasmic solute receptor" evidence="2">
    <location>
        <begin position="25"/>
        <end position="326"/>
    </location>
</feature>
<accession>A0ABM8TNU6</accession>
<name>A0ABM8TNU6_9BURK</name>
<dbReference type="InterPro" id="IPR042100">
    <property type="entry name" value="Bug_dom1"/>
</dbReference>
<evidence type="ECO:0000256" key="1">
    <source>
        <dbReference type="ARBA" id="ARBA00006987"/>
    </source>
</evidence>
<organism evidence="3 4">
    <name type="scientific">Cupriavidus numazuensis</name>
    <dbReference type="NCBI Taxonomy" id="221992"/>
    <lineage>
        <taxon>Bacteria</taxon>
        <taxon>Pseudomonadati</taxon>
        <taxon>Pseudomonadota</taxon>
        <taxon>Betaproteobacteria</taxon>
        <taxon>Burkholderiales</taxon>
        <taxon>Burkholderiaceae</taxon>
        <taxon>Cupriavidus</taxon>
    </lineage>
</organism>
<dbReference type="SUPFAM" id="SSF53850">
    <property type="entry name" value="Periplasmic binding protein-like II"/>
    <property type="match status" value="1"/>
</dbReference>
<comment type="caution">
    <text evidence="3">The sequence shown here is derived from an EMBL/GenBank/DDBJ whole genome shotgun (WGS) entry which is preliminary data.</text>
</comment>
<dbReference type="Proteomes" id="UP000672657">
    <property type="component" value="Unassembled WGS sequence"/>
</dbReference>
<dbReference type="EMBL" id="CAJPVI010000037">
    <property type="protein sequence ID" value="CAG2156463.1"/>
    <property type="molecule type" value="Genomic_DNA"/>
</dbReference>
<dbReference type="CDD" id="cd07012">
    <property type="entry name" value="PBP2_Bug_TTT"/>
    <property type="match status" value="1"/>
</dbReference>
<reference evidence="3 4" key="1">
    <citation type="submission" date="2021-03" db="EMBL/GenBank/DDBJ databases">
        <authorList>
            <person name="Peeters C."/>
        </authorList>
    </citation>
    <scope>NUCLEOTIDE SEQUENCE [LARGE SCALE GENOMIC DNA]</scope>
    <source>
        <strain evidence="3 4">LMG 26411</strain>
    </source>
</reference>
<dbReference type="PIRSF" id="PIRSF017082">
    <property type="entry name" value="YflP"/>
    <property type="match status" value="1"/>
</dbReference>
<evidence type="ECO:0008006" key="5">
    <source>
        <dbReference type="Google" id="ProtNLM"/>
    </source>
</evidence>
<feature type="signal peptide" evidence="2">
    <location>
        <begin position="1"/>
        <end position="24"/>
    </location>
</feature>
<dbReference type="InterPro" id="IPR005064">
    <property type="entry name" value="BUG"/>
</dbReference>
<comment type="similarity">
    <text evidence="1">Belongs to the UPF0065 (bug) family.</text>
</comment>
<proteinExistence type="inferred from homology"/>
<dbReference type="PANTHER" id="PTHR42928">
    <property type="entry name" value="TRICARBOXYLATE-BINDING PROTEIN"/>
    <property type="match status" value="1"/>
</dbReference>
<dbReference type="Pfam" id="PF03401">
    <property type="entry name" value="TctC"/>
    <property type="match status" value="1"/>
</dbReference>
<keyword evidence="2" id="KW-0732">Signal</keyword>
<evidence type="ECO:0000313" key="3">
    <source>
        <dbReference type="EMBL" id="CAG2156463.1"/>
    </source>
</evidence>
<gene>
    <name evidence="3" type="ORF">LMG26411_05253</name>
</gene>
<evidence type="ECO:0000256" key="2">
    <source>
        <dbReference type="SAM" id="SignalP"/>
    </source>
</evidence>
<protein>
    <recommendedName>
        <fullName evidence="5">Extra-cytoplasmic solute receptor</fullName>
    </recommendedName>
</protein>
<keyword evidence="4" id="KW-1185">Reference proteome</keyword>
<dbReference type="Gene3D" id="3.40.190.150">
    <property type="entry name" value="Bordetella uptake gene, domain 1"/>
    <property type="match status" value="1"/>
</dbReference>
<sequence>MRIKTLSVVLALAFGSAAVGQAHAQEYPTRPITFIVPAPAGGAVDAVARLFANEMSRQMGQPVVIENKPGAGGILALQATARAAPDGYTVLVTHSSPIINTPHLYASVPYDVRRDFAFVSQLCVGNLVLAVGADVPARDVKGLLAWANTNKGKVSYGSYGQGTYAHLVGAYLSRNRNLDMAHVPYKGEAPMAQDIAGGALTWGVASLVALRPYLDSGKVRPLAVMGNVRAKSLPDVPTMAEAGFTEPEFTPAGWIGMLAPAKTPQPVLARLEKEARAAAQSAAVKTRLATYSLEPVGSAAAQFRREFETTEPVVARLIQSSGAKAD</sequence>